<reference evidence="1 2" key="2">
    <citation type="journal article" date="2014" name="Genome Announc.">
        <title>Complete Genome Sequence of the Subsurface, Mesophilic Sulfate-Reducing Bacterium Desulfovibrio aespoeensis Aspo-2.</title>
        <authorList>
            <person name="Pedersen K."/>
            <person name="Bengtsson A."/>
            <person name="Edlund J."/>
            <person name="Rabe L."/>
            <person name="Hazen T."/>
            <person name="Chakraborty R."/>
            <person name="Goodwin L."/>
            <person name="Shapiro N."/>
        </authorList>
    </citation>
    <scope>NUCLEOTIDE SEQUENCE [LARGE SCALE GENOMIC DNA]</scope>
    <source>
        <strain evidence="2">ATCC 700646 / DSM 10631 / Aspo-2</strain>
    </source>
</reference>
<dbReference type="HOGENOM" id="CLU_109377_0_0_7"/>
<dbReference type="AlphaFoldDB" id="E6VXN2"/>
<evidence type="ECO:0000313" key="1">
    <source>
        <dbReference type="EMBL" id="ADU61490.1"/>
    </source>
</evidence>
<keyword evidence="2" id="KW-1185">Reference proteome</keyword>
<dbReference type="Proteomes" id="UP000002191">
    <property type="component" value="Chromosome"/>
</dbReference>
<accession>E6VXN2</accession>
<proteinExistence type="predicted"/>
<dbReference type="eggNOG" id="ENOG50321WF">
    <property type="taxonomic scope" value="Bacteria"/>
</dbReference>
<sequence length="204" mass="23404">MSSDQPTTPDVSLPFWMSGPELTKLARAAQRWFELLMGWAIWPAQQMDPDTCTEAVLNLIAWQRDIDRFEGEPLALYRKRVRYAYANARDAGSVEGFARIFERLGVGYLETEERMPNRDWDVIALYLSDSQLADNQGLLQVLIQHYGRTCRRYEWTIITPLPVQVRVESFDNDYQAICASVPALGIGPRLREFNHDHAVIAAKL</sequence>
<protein>
    <submittedName>
        <fullName evidence="1">Phage protein</fullName>
    </submittedName>
</protein>
<reference evidence="2" key="1">
    <citation type="submission" date="2010-12" db="EMBL/GenBank/DDBJ databases">
        <title>Complete sequence of Desulfovibrio aespoeensis Aspo-2.</title>
        <authorList>
            <consortium name="US DOE Joint Genome Institute"/>
            <person name="Lucas S."/>
            <person name="Copeland A."/>
            <person name="Lapidus A."/>
            <person name="Cheng J.-F."/>
            <person name="Goodwin L."/>
            <person name="Pitluck S."/>
            <person name="Chertkov O."/>
            <person name="Misra M."/>
            <person name="Detter J.C."/>
            <person name="Han C."/>
            <person name="Tapia R."/>
            <person name="Land M."/>
            <person name="Hauser L."/>
            <person name="Kyrpides N."/>
            <person name="Ivanova N."/>
            <person name="Ovchinnikova G."/>
            <person name="Pedersen K."/>
            <person name="Jagevall S."/>
            <person name="Hazen T."/>
            <person name="Woyke T."/>
        </authorList>
    </citation>
    <scope>NUCLEOTIDE SEQUENCE [LARGE SCALE GENOMIC DNA]</scope>
    <source>
        <strain evidence="2">ATCC 700646 / DSM 10631 / Aspo-2</strain>
    </source>
</reference>
<name>E6VXN2_PSEA9</name>
<dbReference type="EMBL" id="CP002431">
    <property type="protein sequence ID" value="ADU61490.1"/>
    <property type="molecule type" value="Genomic_DNA"/>
</dbReference>
<gene>
    <name evidence="1" type="ordered locus">Daes_0469</name>
</gene>
<organism evidence="1 2">
    <name type="scientific">Pseudodesulfovibrio aespoeensis (strain ATCC 700646 / DSM 10631 / Aspo-2)</name>
    <name type="common">Desulfovibrio aespoeensis</name>
    <dbReference type="NCBI Taxonomy" id="643562"/>
    <lineage>
        <taxon>Bacteria</taxon>
        <taxon>Pseudomonadati</taxon>
        <taxon>Thermodesulfobacteriota</taxon>
        <taxon>Desulfovibrionia</taxon>
        <taxon>Desulfovibrionales</taxon>
        <taxon>Desulfovibrionaceae</taxon>
    </lineage>
</organism>
<dbReference type="InterPro" id="IPR006521">
    <property type="entry name" value="Tail_protein_I"/>
</dbReference>
<dbReference type="STRING" id="643562.Daes_0469"/>
<dbReference type="RefSeq" id="WP_013513427.1">
    <property type="nucleotide sequence ID" value="NC_014844.1"/>
</dbReference>
<dbReference type="OrthoDB" id="5457379at2"/>
<dbReference type="Pfam" id="PF09684">
    <property type="entry name" value="Tail_P2_I"/>
    <property type="match status" value="1"/>
</dbReference>
<dbReference type="KEGG" id="das:Daes_0469"/>
<evidence type="ECO:0000313" key="2">
    <source>
        <dbReference type="Proteomes" id="UP000002191"/>
    </source>
</evidence>